<dbReference type="EMBL" id="NBSK02000008">
    <property type="protein sequence ID" value="KAJ0192868.1"/>
    <property type="molecule type" value="Genomic_DNA"/>
</dbReference>
<name>A0A9R1USS9_LACSA</name>
<reference evidence="2 3" key="1">
    <citation type="journal article" date="2017" name="Nat. Commun.">
        <title>Genome assembly with in vitro proximity ligation data and whole-genome triplication in lettuce.</title>
        <authorList>
            <person name="Reyes-Chin-Wo S."/>
            <person name="Wang Z."/>
            <person name="Yang X."/>
            <person name="Kozik A."/>
            <person name="Arikit S."/>
            <person name="Song C."/>
            <person name="Xia L."/>
            <person name="Froenicke L."/>
            <person name="Lavelle D.O."/>
            <person name="Truco M.J."/>
            <person name="Xia R."/>
            <person name="Zhu S."/>
            <person name="Xu C."/>
            <person name="Xu H."/>
            <person name="Xu X."/>
            <person name="Cox K."/>
            <person name="Korf I."/>
            <person name="Meyers B.C."/>
            <person name="Michelmore R.W."/>
        </authorList>
    </citation>
    <scope>NUCLEOTIDE SEQUENCE [LARGE SCALE GENOMIC DNA]</scope>
    <source>
        <strain evidence="3">cv. Salinas</strain>
        <tissue evidence="2">Seedlings</tissue>
    </source>
</reference>
<dbReference type="PANTHER" id="PTHR35127:SF5">
    <property type="match status" value="1"/>
</dbReference>
<evidence type="ECO:0000313" key="3">
    <source>
        <dbReference type="Proteomes" id="UP000235145"/>
    </source>
</evidence>
<evidence type="ECO:0000313" key="2">
    <source>
        <dbReference type="EMBL" id="KAJ0192868.1"/>
    </source>
</evidence>
<keyword evidence="3" id="KW-1185">Reference proteome</keyword>
<protein>
    <recommendedName>
        <fullName evidence="1">DUF7804 domain-containing protein</fullName>
    </recommendedName>
</protein>
<proteinExistence type="predicted"/>
<dbReference type="Gramene" id="rna-gnl|WGS:NBSK|LSAT_8X11461_mrna">
    <property type="protein sequence ID" value="cds-PLY79805.1"/>
    <property type="gene ID" value="gene-LSAT_8X11461"/>
</dbReference>
<gene>
    <name evidence="2" type="ORF">LSAT_V11C800393710</name>
</gene>
<comment type="caution">
    <text evidence="2">The sequence shown here is derived from an EMBL/GenBank/DDBJ whole genome shotgun (WGS) entry which is preliminary data.</text>
</comment>
<feature type="domain" description="DUF7804" evidence="1">
    <location>
        <begin position="107"/>
        <end position="175"/>
    </location>
</feature>
<accession>A0A9R1USS9</accession>
<dbReference type="PANTHER" id="PTHR35127">
    <property type="entry name" value="OS03G0736900 PROTEIN"/>
    <property type="match status" value="1"/>
</dbReference>
<dbReference type="OrthoDB" id="2013011at2759"/>
<dbReference type="Pfam" id="PF25089">
    <property type="entry name" value="DUF7804"/>
    <property type="match status" value="1"/>
</dbReference>
<dbReference type="InterPro" id="IPR056706">
    <property type="entry name" value="DUF7804"/>
</dbReference>
<evidence type="ECO:0000259" key="1">
    <source>
        <dbReference type="Pfam" id="PF25089"/>
    </source>
</evidence>
<dbReference type="AlphaFoldDB" id="A0A9R1USS9"/>
<organism evidence="2 3">
    <name type="scientific">Lactuca sativa</name>
    <name type="common">Garden lettuce</name>
    <dbReference type="NCBI Taxonomy" id="4236"/>
    <lineage>
        <taxon>Eukaryota</taxon>
        <taxon>Viridiplantae</taxon>
        <taxon>Streptophyta</taxon>
        <taxon>Embryophyta</taxon>
        <taxon>Tracheophyta</taxon>
        <taxon>Spermatophyta</taxon>
        <taxon>Magnoliopsida</taxon>
        <taxon>eudicotyledons</taxon>
        <taxon>Gunneridae</taxon>
        <taxon>Pentapetalae</taxon>
        <taxon>asterids</taxon>
        <taxon>campanulids</taxon>
        <taxon>Asterales</taxon>
        <taxon>Asteraceae</taxon>
        <taxon>Cichorioideae</taxon>
        <taxon>Cichorieae</taxon>
        <taxon>Lactucinae</taxon>
        <taxon>Lactuca</taxon>
    </lineage>
</organism>
<dbReference type="Proteomes" id="UP000235145">
    <property type="component" value="Unassembled WGS sequence"/>
</dbReference>
<sequence length="254" mass="27791">MACFGIRYGGAGDCLLRQPAGGFLDDRSVRVSRFNNLHSLSIPNLAVKSTFSRISTAATGNVTAVGVSDRLDSRSPSSLFETSFDLLPAEAIVNGEEYDRSCDSPGVSEKFDEWMRNSVTEIVKNIRQAPLLVQIYADGVVKTEKAVQAEDWPNVVKERPSSPDGIILVEELQDKIDPADSGDGFEEENGTRAFGVLIQGRFKGRDRCKSACYLLKTSSVNGGMGPFCTHFCLMKVHSFSKSASSQFNDCWLLQ</sequence>